<protein>
    <recommendedName>
        <fullName evidence="3">Secreted protein</fullName>
    </recommendedName>
</protein>
<dbReference type="RefSeq" id="WP_209211818.1">
    <property type="nucleotide sequence ID" value="NZ_JAFFZM010000010.1"/>
</dbReference>
<organism evidence="1 2">
    <name type="scientific">Streptomyces smyrnaeus</name>
    <dbReference type="NCBI Taxonomy" id="1387713"/>
    <lineage>
        <taxon>Bacteria</taxon>
        <taxon>Bacillati</taxon>
        <taxon>Actinomycetota</taxon>
        <taxon>Actinomycetes</taxon>
        <taxon>Kitasatosporales</taxon>
        <taxon>Streptomycetaceae</taxon>
        <taxon>Streptomyces</taxon>
    </lineage>
</organism>
<keyword evidence="2" id="KW-1185">Reference proteome</keyword>
<sequence>MNECAYGRSKSDGESEECIAELDAALRAHGLTLPSLGVDPVTYAGGQPYTLISLGNCNTATARALAAVLRHAAGEGRVEG</sequence>
<proteinExistence type="predicted"/>
<name>A0ABS3XYI0_9ACTN</name>
<evidence type="ECO:0000313" key="1">
    <source>
        <dbReference type="EMBL" id="MBO8200151.1"/>
    </source>
</evidence>
<evidence type="ECO:0008006" key="3">
    <source>
        <dbReference type="Google" id="ProtNLM"/>
    </source>
</evidence>
<evidence type="ECO:0000313" key="2">
    <source>
        <dbReference type="Proteomes" id="UP000721954"/>
    </source>
</evidence>
<dbReference type="EMBL" id="JAFFZM010000010">
    <property type="protein sequence ID" value="MBO8200151.1"/>
    <property type="molecule type" value="Genomic_DNA"/>
</dbReference>
<accession>A0ABS3XYI0</accession>
<gene>
    <name evidence="1" type="ORF">JW613_17870</name>
</gene>
<dbReference type="GeneID" id="96260482"/>
<dbReference type="Proteomes" id="UP000721954">
    <property type="component" value="Unassembled WGS sequence"/>
</dbReference>
<comment type="caution">
    <text evidence="1">The sequence shown here is derived from an EMBL/GenBank/DDBJ whole genome shotgun (WGS) entry which is preliminary data.</text>
</comment>
<reference evidence="1 2" key="1">
    <citation type="submission" date="2021-02" db="EMBL/GenBank/DDBJ databases">
        <title>Streptomyces spirodelae sp. nov., isolated from duckweed.</title>
        <authorList>
            <person name="Saimee Y."/>
            <person name="Duangmal K."/>
        </authorList>
    </citation>
    <scope>NUCLEOTIDE SEQUENCE [LARGE SCALE GENOMIC DNA]</scope>
    <source>
        <strain evidence="1 2">DSM 42105</strain>
    </source>
</reference>